<feature type="compositionally biased region" description="Polar residues" evidence="1">
    <location>
        <begin position="22"/>
        <end position="40"/>
    </location>
</feature>
<dbReference type="OrthoDB" id="2398441at2759"/>
<dbReference type="PANTHER" id="PTHR28042:SF1">
    <property type="entry name" value="E3 UBIQUITIN-PROTEIN LIGASE COMPLEX SLX5-SLX8 SUBUNIT SLX5"/>
    <property type="match status" value="1"/>
</dbReference>
<dbReference type="GeneID" id="36580812"/>
<sequence length="384" mass="43445">MDIWSPESQRHKRSFTEMSHPATLSPSPMNFGDPSTSNFFSHRYSRAPSNENLASVLDRRRTSHPHNQHLQRASEEMPARSHSQQRPRLEHRASQTIIDLTDEPEELPLPSRNDEERSRSQRPPQLGRSDAVSLGDFIDLTDDNGEPDIIIMGGRQLPLPRPSAARPVPPARRDDSPSLFVPLPPQPINRVFPTHRHGVVIGVSGRVERRGRIPAEAEYHIAARMGQEIMDHIQAFHDEQVMPGLMNYQHHAFVDRKPQHVAPPAAKEGFTRSPEESQTIICPSCEEELIHRKDEEPIVKKGGKAPSRKDREEHPFWVVKECGHVYCNSCFQNRAQSGKYGAVSFRASSKPPTSSKSKTTKLLCSVDDCESDIRNKDKWVGVFL</sequence>
<dbReference type="PANTHER" id="PTHR28042">
    <property type="entry name" value="E3 UBIQUITIN-PROTEIN LIGASE COMPLEX SLX5-SLX8 SUBUNIT SLX5"/>
    <property type="match status" value="1"/>
</dbReference>
<accession>A0A2J6T7X4</accession>
<dbReference type="Proteomes" id="UP000235371">
    <property type="component" value="Unassembled WGS sequence"/>
</dbReference>
<dbReference type="GO" id="GO:0004842">
    <property type="term" value="F:ubiquitin-protein transferase activity"/>
    <property type="evidence" value="ECO:0007669"/>
    <property type="project" value="TreeGrafter"/>
</dbReference>
<gene>
    <name evidence="2" type="ORF">K444DRAFT_424354</name>
</gene>
<dbReference type="AlphaFoldDB" id="A0A2J6T7X4"/>
<name>A0A2J6T7X4_9HELO</name>
<proteinExistence type="predicted"/>
<dbReference type="InParanoid" id="A0A2J6T7X4"/>
<evidence type="ECO:0000313" key="2">
    <source>
        <dbReference type="EMBL" id="PMD59119.1"/>
    </source>
</evidence>
<dbReference type="GO" id="GO:0033768">
    <property type="term" value="C:SUMO-targeted ubiquitin ligase complex"/>
    <property type="evidence" value="ECO:0007669"/>
    <property type="project" value="TreeGrafter"/>
</dbReference>
<evidence type="ECO:0000313" key="3">
    <source>
        <dbReference type="Proteomes" id="UP000235371"/>
    </source>
</evidence>
<dbReference type="STRING" id="1095630.A0A2J6T7X4"/>
<keyword evidence="3" id="KW-1185">Reference proteome</keyword>
<dbReference type="RefSeq" id="XP_024736023.1">
    <property type="nucleotide sequence ID" value="XM_024872732.1"/>
</dbReference>
<dbReference type="EMBL" id="KZ613817">
    <property type="protein sequence ID" value="PMD59119.1"/>
    <property type="molecule type" value="Genomic_DNA"/>
</dbReference>
<feature type="region of interest" description="Disordered" evidence="1">
    <location>
        <begin position="1"/>
        <end position="138"/>
    </location>
</feature>
<dbReference type="InterPro" id="IPR038886">
    <property type="entry name" value="E3_SLX5/Rfp1"/>
</dbReference>
<feature type="region of interest" description="Disordered" evidence="1">
    <location>
        <begin position="153"/>
        <end position="178"/>
    </location>
</feature>
<protein>
    <recommendedName>
        <fullName evidence="4">Cell cycle control protein</fullName>
    </recommendedName>
</protein>
<evidence type="ECO:0000256" key="1">
    <source>
        <dbReference type="SAM" id="MobiDB-lite"/>
    </source>
</evidence>
<organism evidence="2 3">
    <name type="scientific">Hyaloscypha bicolor E</name>
    <dbReference type="NCBI Taxonomy" id="1095630"/>
    <lineage>
        <taxon>Eukaryota</taxon>
        <taxon>Fungi</taxon>
        <taxon>Dikarya</taxon>
        <taxon>Ascomycota</taxon>
        <taxon>Pezizomycotina</taxon>
        <taxon>Leotiomycetes</taxon>
        <taxon>Helotiales</taxon>
        <taxon>Hyaloscyphaceae</taxon>
        <taxon>Hyaloscypha</taxon>
        <taxon>Hyaloscypha bicolor</taxon>
    </lineage>
</organism>
<evidence type="ECO:0008006" key="4">
    <source>
        <dbReference type="Google" id="ProtNLM"/>
    </source>
</evidence>
<reference evidence="2 3" key="1">
    <citation type="submission" date="2016-04" db="EMBL/GenBank/DDBJ databases">
        <title>A degradative enzymes factory behind the ericoid mycorrhizal symbiosis.</title>
        <authorList>
            <consortium name="DOE Joint Genome Institute"/>
            <person name="Martino E."/>
            <person name="Morin E."/>
            <person name="Grelet G."/>
            <person name="Kuo A."/>
            <person name="Kohler A."/>
            <person name="Daghino S."/>
            <person name="Barry K."/>
            <person name="Choi C."/>
            <person name="Cichocki N."/>
            <person name="Clum A."/>
            <person name="Copeland A."/>
            <person name="Hainaut M."/>
            <person name="Haridas S."/>
            <person name="Labutti K."/>
            <person name="Lindquist E."/>
            <person name="Lipzen A."/>
            <person name="Khouja H.-R."/>
            <person name="Murat C."/>
            <person name="Ohm R."/>
            <person name="Olson A."/>
            <person name="Spatafora J."/>
            <person name="Veneault-Fourrey C."/>
            <person name="Henrissat B."/>
            <person name="Grigoriev I."/>
            <person name="Martin F."/>
            <person name="Perotto S."/>
        </authorList>
    </citation>
    <scope>NUCLEOTIDE SEQUENCE [LARGE SCALE GENOMIC DNA]</scope>
    <source>
        <strain evidence="2 3">E</strain>
    </source>
</reference>